<gene>
    <name evidence="2" type="ORF">DOO78_11150</name>
</gene>
<dbReference type="PANTHER" id="PTHR30441:SF9">
    <property type="entry name" value="ASMA FAMILY PROTEIN YHJG"/>
    <property type="match status" value="1"/>
</dbReference>
<feature type="domain" description="AsmA" evidence="1">
    <location>
        <begin position="17"/>
        <end position="128"/>
    </location>
</feature>
<organism evidence="2 3">
    <name type="scientific">Roseicella frigidaeris</name>
    <dbReference type="NCBI Taxonomy" id="2230885"/>
    <lineage>
        <taxon>Bacteria</taxon>
        <taxon>Pseudomonadati</taxon>
        <taxon>Pseudomonadota</taxon>
        <taxon>Alphaproteobacteria</taxon>
        <taxon>Acetobacterales</taxon>
        <taxon>Roseomonadaceae</taxon>
        <taxon>Roseicella</taxon>
    </lineage>
</organism>
<dbReference type="Proteomes" id="UP000249065">
    <property type="component" value="Unassembled WGS sequence"/>
</dbReference>
<sequence length="652" mass="68153">MATRRAWRWGLGVGLPLLALALFLALFRWDWLIPIIEAQASAKLGRPVKIEHLHVGLGRTITITAEGVRVGNPAGFPEDPPFAVLPRGSIDVAFAPLLRGEVVIPSVTLDQPQVEVLGRPDGSTNYAFNASGPAGEGAGEGGPKIGALRINGGKVHTAIAGLKADFNVDFRTEEPAEGDPALLADAKGTYAAQPIEARLRSGAILNLRDPNRPWPIDLQLANGPTRVALKGTVRDPVKLAGANLRLDIRTPDMALLRPLIGVPIAPTPPLHVVGQLDYAEGRARFTDVEGTLGSSDLAGDFTVGTGTPTVFTADLRSKRVDLADLGGLIGAQPGREGTPGQTAAQRRALAQAEASPRLIPTTPISVPNLKMADVHVRYRADSIRGKGIPFDGLEAKLDIVDGVIRLQPGKFRVGRGEIGTDLTVTPQENGMPRAQATFELRRVDISRLMQAAGATGAGTLNGKGRLDATGRSMSEMLGNGDGGLTVVSTGGKVSALLTDLSGLQFGRALLSALGIPAESDIECMIGDVSLRRGALSVDTLMLDTDTNLVTGGGMAGLGKEILDLWLRTDSKHFSIGSLPTSIKITGTFKEPGIMPDVGELAARAGAATGLGIVFPPLALLPTIQFGVGENDKCERLARGGRGGQGTEGSGRR</sequence>
<dbReference type="OrthoDB" id="5749006at2"/>
<evidence type="ECO:0000259" key="1">
    <source>
        <dbReference type="Pfam" id="PF05170"/>
    </source>
</evidence>
<dbReference type="GO" id="GO:0090313">
    <property type="term" value="P:regulation of protein targeting to membrane"/>
    <property type="evidence" value="ECO:0007669"/>
    <property type="project" value="TreeGrafter"/>
</dbReference>
<dbReference type="Pfam" id="PF05170">
    <property type="entry name" value="AsmA"/>
    <property type="match status" value="2"/>
</dbReference>
<protein>
    <submittedName>
        <fullName evidence="2">AsmA family protein</fullName>
    </submittedName>
</protein>
<proteinExistence type="predicted"/>
<dbReference type="InterPro" id="IPR007844">
    <property type="entry name" value="AsmA"/>
</dbReference>
<name>A0A327M9T6_9PROT</name>
<reference evidence="3" key="1">
    <citation type="submission" date="2018-06" db="EMBL/GenBank/DDBJ databases">
        <authorList>
            <person name="Khan S.A."/>
        </authorList>
    </citation>
    <scope>NUCLEOTIDE SEQUENCE [LARGE SCALE GENOMIC DNA]</scope>
    <source>
        <strain evidence="3">DB-1506</strain>
    </source>
</reference>
<dbReference type="InterPro" id="IPR052894">
    <property type="entry name" value="AsmA-related"/>
</dbReference>
<dbReference type="EMBL" id="QLIX01000006">
    <property type="protein sequence ID" value="RAI59082.1"/>
    <property type="molecule type" value="Genomic_DNA"/>
</dbReference>
<accession>A0A327M9T6</accession>
<comment type="caution">
    <text evidence="2">The sequence shown here is derived from an EMBL/GenBank/DDBJ whole genome shotgun (WGS) entry which is preliminary data.</text>
</comment>
<keyword evidence="3" id="KW-1185">Reference proteome</keyword>
<dbReference type="RefSeq" id="WP_111469834.1">
    <property type="nucleotide sequence ID" value="NZ_QLIX01000006.1"/>
</dbReference>
<evidence type="ECO:0000313" key="2">
    <source>
        <dbReference type="EMBL" id="RAI59082.1"/>
    </source>
</evidence>
<feature type="domain" description="AsmA" evidence="1">
    <location>
        <begin position="288"/>
        <end position="536"/>
    </location>
</feature>
<evidence type="ECO:0000313" key="3">
    <source>
        <dbReference type="Proteomes" id="UP000249065"/>
    </source>
</evidence>
<dbReference type="GO" id="GO:0005886">
    <property type="term" value="C:plasma membrane"/>
    <property type="evidence" value="ECO:0007669"/>
    <property type="project" value="TreeGrafter"/>
</dbReference>
<dbReference type="PANTHER" id="PTHR30441">
    <property type="entry name" value="DUF748 DOMAIN-CONTAINING PROTEIN"/>
    <property type="match status" value="1"/>
</dbReference>
<dbReference type="AlphaFoldDB" id="A0A327M9T6"/>